<evidence type="ECO:0000313" key="3">
    <source>
        <dbReference type="Proteomes" id="UP001298681"/>
    </source>
</evidence>
<accession>A0ABS9MHJ0</accession>
<comment type="caution">
    <text evidence="2">The sequence shown here is derived from an EMBL/GenBank/DDBJ whole genome shotgun (WGS) entry which is preliminary data.</text>
</comment>
<protein>
    <submittedName>
        <fullName evidence="2">Polysaccharide deacetylase</fullName>
    </submittedName>
</protein>
<dbReference type="InterPro" id="IPR050248">
    <property type="entry name" value="Polysacc_deacetylase_ArnD"/>
</dbReference>
<dbReference type="Pfam" id="PF01522">
    <property type="entry name" value="Polysacc_deac_1"/>
    <property type="match status" value="1"/>
</dbReference>
<dbReference type="RefSeq" id="WP_191395296.1">
    <property type="nucleotide sequence ID" value="NZ_JAKNHQ010000005.1"/>
</dbReference>
<dbReference type="EMBL" id="JAKNHQ010000005">
    <property type="protein sequence ID" value="MCG4610283.1"/>
    <property type="molecule type" value="Genomic_DNA"/>
</dbReference>
<dbReference type="PROSITE" id="PS51677">
    <property type="entry name" value="NODB"/>
    <property type="match status" value="1"/>
</dbReference>
<proteinExistence type="predicted"/>
<dbReference type="Gene3D" id="3.20.20.370">
    <property type="entry name" value="Glycoside hydrolase/deacetylase"/>
    <property type="match status" value="1"/>
</dbReference>
<evidence type="ECO:0000259" key="1">
    <source>
        <dbReference type="PROSITE" id="PS51677"/>
    </source>
</evidence>
<dbReference type="Proteomes" id="UP001298681">
    <property type="component" value="Unassembled WGS sequence"/>
</dbReference>
<organism evidence="2 3">
    <name type="scientific">Anaeromassilibacillus senegalensis</name>
    <dbReference type="NCBI Taxonomy" id="1673717"/>
    <lineage>
        <taxon>Bacteria</taxon>
        <taxon>Bacillati</taxon>
        <taxon>Bacillota</taxon>
        <taxon>Clostridia</taxon>
        <taxon>Eubacteriales</taxon>
        <taxon>Acutalibacteraceae</taxon>
        <taxon>Anaeromassilibacillus</taxon>
    </lineage>
</organism>
<dbReference type="SUPFAM" id="SSF88713">
    <property type="entry name" value="Glycoside hydrolase/deacetylase"/>
    <property type="match status" value="1"/>
</dbReference>
<name>A0ABS9MHJ0_9FIRM</name>
<dbReference type="PANTHER" id="PTHR10587">
    <property type="entry name" value="GLYCOSYL TRANSFERASE-RELATED"/>
    <property type="match status" value="1"/>
</dbReference>
<gene>
    <name evidence="2" type="ORF">L0P57_04990</name>
</gene>
<dbReference type="InterPro" id="IPR002509">
    <property type="entry name" value="NODB_dom"/>
</dbReference>
<feature type="domain" description="NodB homology" evidence="1">
    <location>
        <begin position="106"/>
        <end position="295"/>
    </location>
</feature>
<keyword evidence="3" id="KW-1185">Reference proteome</keyword>
<dbReference type="PANTHER" id="PTHR10587:SF125">
    <property type="entry name" value="POLYSACCHARIDE DEACETYLASE YHEN-RELATED"/>
    <property type="match status" value="1"/>
</dbReference>
<dbReference type="InterPro" id="IPR011330">
    <property type="entry name" value="Glyco_hydro/deAcase_b/a-brl"/>
</dbReference>
<evidence type="ECO:0000313" key="2">
    <source>
        <dbReference type="EMBL" id="MCG4610283.1"/>
    </source>
</evidence>
<sequence length="312" mass="34956">MKRAKHVRRGNSGKVVSILTILLLFALFSATCFPLSHALQKVDSPSLSTLAGQVAIEGALSAKPKIVVESAPVVKTTPQKQALPNDPYPLLYTEKISPKEDDSNEKIAYLTFDDGPSDLTIPLLDVLDRYQVKATFFLVGKTGEEDRKAMREIVKRGHAIAVHSYSHDYREIYASVDAYLADFAKMHDLILKETGVDTPLYRFAGGSINSYNRDTAKAIIEEMNRRGYTYFDWNVDSGDATRGTTAQQIYQHAVNDSKQFRRPVILFHNTGTKKMTLEQIPAIIEALQKEGYRFDVLKADTPPVRFRIPETA</sequence>
<reference evidence="2 3" key="1">
    <citation type="submission" date="2022-01" db="EMBL/GenBank/DDBJ databases">
        <title>Collection of gut derived symbiotic bacterial strains cultured from healthy donors.</title>
        <authorList>
            <person name="Lin H."/>
            <person name="Kohout C."/>
            <person name="Waligurski E."/>
            <person name="Pamer E.G."/>
        </authorList>
    </citation>
    <scope>NUCLEOTIDE SEQUENCE [LARGE SCALE GENOMIC DNA]</scope>
    <source>
        <strain evidence="2 3">DFI.7.58</strain>
    </source>
</reference>
<dbReference type="CDD" id="cd10944">
    <property type="entry name" value="CE4_SmPgdA_like"/>
    <property type="match status" value="1"/>
</dbReference>